<dbReference type="SUPFAM" id="SSF110921">
    <property type="entry name" value="2-isopropylmalate synthase LeuA, allosteric (dimerisation) domain"/>
    <property type="match status" value="1"/>
</dbReference>
<dbReference type="CDD" id="cd07941">
    <property type="entry name" value="DRE_TIM_LeuA3"/>
    <property type="match status" value="1"/>
</dbReference>
<gene>
    <name evidence="11" type="ordered locus">Clole_2855</name>
</gene>
<organism evidence="11 12">
    <name type="scientific">Cellulosilyticum lentocellum (strain ATCC 49066 / DSM 5427 / NCIMB 11756 / RHM5)</name>
    <name type="common">Clostridium lentocellum</name>
    <dbReference type="NCBI Taxonomy" id="642492"/>
    <lineage>
        <taxon>Bacteria</taxon>
        <taxon>Bacillati</taxon>
        <taxon>Bacillota</taxon>
        <taxon>Clostridia</taxon>
        <taxon>Lachnospirales</taxon>
        <taxon>Cellulosilyticaceae</taxon>
        <taxon>Cellulosilyticum</taxon>
    </lineage>
</organism>
<keyword evidence="3" id="KW-0028">Amino-acid biosynthesis</keyword>
<evidence type="ECO:0000256" key="5">
    <source>
        <dbReference type="ARBA" id="ARBA00022679"/>
    </source>
</evidence>
<dbReference type="GO" id="GO:0003852">
    <property type="term" value="F:2-isopropylmalate synthase activity"/>
    <property type="evidence" value="ECO:0007669"/>
    <property type="project" value="InterPro"/>
</dbReference>
<dbReference type="eggNOG" id="COG0119">
    <property type="taxonomic scope" value="Bacteria"/>
</dbReference>
<evidence type="ECO:0000256" key="8">
    <source>
        <dbReference type="NCBIfam" id="TIGR00977"/>
    </source>
</evidence>
<comment type="similarity">
    <text evidence="2 9">Belongs to the alpha-IPM synthase/homocitrate synthase family.</text>
</comment>
<evidence type="ECO:0000256" key="9">
    <source>
        <dbReference type="RuleBase" id="RU003523"/>
    </source>
</evidence>
<dbReference type="InterPro" id="IPR054691">
    <property type="entry name" value="LeuA/HCS_post-cat"/>
</dbReference>
<evidence type="ECO:0000256" key="6">
    <source>
        <dbReference type="ARBA" id="ARBA00023304"/>
    </source>
</evidence>
<evidence type="ECO:0000259" key="10">
    <source>
        <dbReference type="PROSITE" id="PS50991"/>
    </source>
</evidence>
<dbReference type="GO" id="GO:0009098">
    <property type="term" value="P:L-leucine biosynthetic process"/>
    <property type="evidence" value="ECO:0007669"/>
    <property type="project" value="InterPro"/>
</dbReference>
<comment type="catalytic activity">
    <reaction evidence="7">
        <text>pyruvate + acetyl-CoA + H2O = (3R)-citramalate + CoA + H(+)</text>
        <dbReference type="Rhea" id="RHEA:19045"/>
        <dbReference type="ChEBI" id="CHEBI:15361"/>
        <dbReference type="ChEBI" id="CHEBI:15377"/>
        <dbReference type="ChEBI" id="CHEBI:15378"/>
        <dbReference type="ChEBI" id="CHEBI:30934"/>
        <dbReference type="ChEBI" id="CHEBI:57287"/>
        <dbReference type="ChEBI" id="CHEBI:57288"/>
        <dbReference type="EC" id="2.3.3.21"/>
    </reaction>
</comment>
<evidence type="ECO:0000256" key="7">
    <source>
        <dbReference type="ARBA" id="ARBA00048263"/>
    </source>
</evidence>
<name>F2JL12_CELLD</name>
<dbReference type="Gene3D" id="1.10.238.260">
    <property type="match status" value="1"/>
</dbReference>
<dbReference type="AlphaFoldDB" id="F2JL12"/>
<dbReference type="STRING" id="642492.Clole_2855"/>
<reference evidence="11 12" key="1">
    <citation type="journal article" date="2011" name="J. Bacteriol.">
        <title>Complete genome sequence of the cellulose-degrading bacterium Cellulosilyticum lentocellum.</title>
        <authorList>
            <consortium name="US DOE Joint Genome Institute"/>
            <person name="Miller D.A."/>
            <person name="Suen G."/>
            <person name="Bruce D."/>
            <person name="Copeland A."/>
            <person name="Cheng J.F."/>
            <person name="Detter C."/>
            <person name="Goodwin L.A."/>
            <person name="Han C.S."/>
            <person name="Hauser L.J."/>
            <person name="Land M.L."/>
            <person name="Lapidus A."/>
            <person name="Lucas S."/>
            <person name="Meincke L."/>
            <person name="Pitluck S."/>
            <person name="Tapia R."/>
            <person name="Teshima H."/>
            <person name="Woyke T."/>
            <person name="Fox B.G."/>
            <person name="Angert E.R."/>
            <person name="Currie C.R."/>
        </authorList>
    </citation>
    <scope>NUCLEOTIDE SEQUENCE [LARGE SCALE GENOMIC DNA]</scope>
    <source>
        <strain evidence="12">ATCC 49066 / DSM 5427 / NCIMB 11756 / RHM5</strain>
    </source>
</reference>
<dbReference type="InterPro" id="IPR013709">
    <property type="entry name" value="2-isopropylmalate_synth_dimer"/>
</dbReference>
<proteinExistence type="inferred from homology"/>
<keyword evidence="4" id="KW-0412">Isoleucine biosynthesis</keyword>
<feature type="domain" description="Pyruvate carboxyltransferase" evidence="10">
    <location>
        <begin position="4"/>
        <end position="269"/>
    </location>
</feature>
<evidence type="ECO:0000256" key="3">
    <source>
        <dbReference type="ARBA" id="ARBA00022605"/>
    </source>
</evidence>
<comment type="pathway">
    <text evidence="1">Amino-acid biosynthesis; L-isoleucine biosynthesis; 2-oxobutanoate from pyruvate: step 1/3.</text>
</comment>
<dbReference type="HOGENOM" id="CLU_022158_7_0_9"/>
<keyword evidence="12" id="KW-1185">Reference proteome</keyword>
<dbReference type="EMBL" id="CP002582">
    <property type="protein sequence ID" value="ADZ84553.1"/>
    <property type="molecule type" value="Genomic_DNA"/>
</dbReference>
<dbReference type="PROSITE" id="PS00816">
    <property type="entry name" value="AIPM_HOMOCIT_SYNTH_2"/>
    <property type="match status" value="1"/>
</dbReference>
<accession>F2JL12</accession>
<dbReference type="PANTHER" id="PTHR43538:SF1">
    <property type="entry name" value="(R)-CITRAMALATE SYNTHASE"/>
    <property type="match status" value="1"/>
</dbReference>
<sequence length="529" mass="58307">MKTIAVLDSTLRDGGQAEGISFSVSDKLKIVSTLDELGVGYIEAGNPGSNPKDLEFFREVKKLTLKNSKLTAFGSTRRRDIKVEEDANIKSLLEADTPVVAIFGKTWDFHVTEIIKTTLEENLQMIYDTISYLKKQGKEVIFDAEHFFDGYKHNKAYAIEALLKAEAAGADCLALCETNGGAFPDEVYEIVKDVVSKVNIPIGIHTHDDTGLGVANSMMAVFAGATHVQGTLVGFGERCGNANLSTVIPNLQLKRDYVCIPNKNIKKLTSLAIRVSEIANVTLKEQMPYVGKSAFAHKAGMHIDGVTKASHSFEHVSPASVGNERRFLMSEVAGRSTILEKIRRIAPDTSKDDPVTSVIINRIKELEHKGYQFEGADGTFELLVRKALGKYKPFFDLEEFKIIGEEPSKTQGISSSAIIKVRVEDKVEMTAAEGEGPVNALDSALRKALEVFYPELKSVHLTDYKVRVLDTKLATAAKVRVLLESTDGEDYWSTVGVSTDIIEASWIALVDSIEYKLIKDIEKKFKAYL</sequence>
<dbReference type="PROSITE" id="PS00815">
    <property type="entry name" value="AIPM_HOMOCIT_SYNTH_1"/>
    <property type="match status" value="1"/>
</dbReference>
<dbReference type="PANTHER" id="PTHR43538">
    <property type="entry name" value="ALPHA-IPM SYNTHASE/HOMOCITRATE SYNTHASE"/>
    <property type="match status" value="1"/>
</dbReference>
<keyword evidence="6" id="KW-0100">Branched-chain amino acid biosynthesis</keyword>
<evidence type="ECO:0000256" key="2">
    <source>
        <dbReference type="ARBA" id="ARBA00006154"/>
    </source>
</evidence>
<dbReference type="SUPFAM" id="SSF51569">
    <property type="entry name" value="Aldolase"/>
    <property type="match status" value="1"/>
</dbReference>
<evidence type="ECO:0000313" key="11">
    <source>
        <dbReference type="EMBL" id="ADZ84553.1"/>
    </source>
</evidence>
<dbReference type="UniPathway" id="UPA00047">
    <property type="reaction ID" value="UER00066"/>
</dbReference>
<evidence type="ECO:0000313" key="12">
    <source>
        <dbReference type="Proteomes" id="UP000008467"/>
    </source>
</evidence>
<dbReference type="RefSeq" id="WP_013657834.1">
    <property type="nucleotide sequence ID" value="NC_015275.1"/>
</dbReference>
<dbReference type="InterPro" id="IPR000891">
    <property type="entry name" value="PYR_CT"/>
</dbReference>
<dbReference type="Gene3D" id="3.20.20.70">
    <property type="entry name" value="Aldolase class I"/>
    <property type="match status" value="1"/>
</dbReference>
<dbReference type="InterPro" id="IPR005675">
    <property type="entry name" value="Citramal_synthase"/>
</dbReference>
<evidence type="ECO:0000256" key="1">
    <source>
        <dbReference type="ARBA" id="ARBA00004743"/>
    </source>
</evidence>
<dbReference type="SMART" id="SM00917">
    <property type="entry name" value="LeuA_dimer"/>
    <property type="match status" value="1"/>
</dbReference>
<evidence type="ECO:0000256" key="4">
    <source>
        <dbReference type="ARBA" id="ARBA00022624"/>
    </source>
</evidence>
<dbReference type="InterPro" id="IPR002034">
    <property type="entry name" value="AIPM/Hcit_synth_CS"/>
</dbReference>
<dbReference type="EC" id="2.3.3.21" evidence="8"/>
<dbReference type="InterPro" id="IPR013785">
    <property type="entry name" value="Aldolase_TIM"/>
</dbReference>
<dbReference type="Pfam" id="PF00682">
    <property type="entry name" value="HMGL-like"/>
    <property type="match status" value="1"/>
</dbReference>
<dbReference type="Pfam" id="PF08502">
    <property type="entry name" value="LeuA_dimer"/>
    <property type="match status" value="1"/>
</dbReference>
<keyword evidence="5 9" id="KW-0808">Transferase</keyword>
<dbReference type="Gene3D" id="3.30.160.270">
    <property type="match status" value="1"/>
</dbReference>
<dbReference type="InterPro" id="IPR036230">
    <property type="entry name" value="LeuA_allosteric_dom_sf"/>
</dbReference>
<keyword evidence="11" id="KW-0012">Acyltransferase</keyword>
<dbReference type="NCBIfam" id="TIGR00977">
    <property type="entry name" value="citramal_synth"/>
    <property type="match status" value="1"/>
</dbReference>
<dbReference type="GO" id="GO:0009097">
    <property type="term" value="P:isoleucine biosynthetic process"/>
    <property type="evidence" value="ECO:0007669"/>
    <property type="project" value="UniProtKB-UniRule"/>
</dbReference>
<dbReference type="Proteomes" id="UP000008467">
    <property type="component" value="Chromosome"/>
</dbReference>
<dbReference type="PROSITE" id="PS50991">
    <property type="entry name" value="PYR_CT"/>
    <property type="match status" value="1"/>
</dbReference>
<dbReference type="KEGG" id="cle:Clole_2855"/>
<protein>
    <recommendedName>
        <fullName evidence="8">Citramalate synthase</fullName>
        <ecNumber evidence="8">2.3.3.21</ecNumber>
    </recommendedName>
</protein>
<dbReference type="Pfam" id="PF22617">
    <property type="entry name" value="HCS_D2"/>
    <property type="match status" value="1"/>
</dbReference>
<dbReference type="GO" id="GO:0043714">
    <property type="term" value="F:(R)-citramalate synthase activity"/>
    <property type="evidence" value="ECO:0007669"/>
    <property type="project" value="UniProtKB-UniRule"/>
</dbReference>